<gene>
    <name evidence="8" type="ORF">ACH4TF_18560</name>
</gene>
<evidence type="ECO:0000256" key="1">
    <source>
        <dbReference type="ARBA" id="ARBA00022448"/>
    </source>
</evidence>
<evidence type="ECO:0000313" key="8">
    <source>
        <dbReference type="EMBL" id="MFI0912449.1"/>
    </source>
</evidence>
<organism evidence="8 9">
    <name type="scientific">Streptomyces abikoensis</name>
    <dbReference type="NCBI Taxonomy" id="97398"/>
    <lineage>
        <taxon>Bacteria</taxon>
        <taxon>Bacillati</taxon>
        <taxon>Actinomycetota</taxon>
        <taxon>Actinomycetes</taxon>
        <taxon>Kitasatosporales</taxon>
        <taxon>Streptomycetaceae</taxon>
        <taxon>Streptomyces</taxon>
    </lineage>
</organism>
<evidence type="ECO:0000259" key="7">
    <source>
        <dbReference type="PROSITE" id="PS51098"/>
    </source>
</evidence>
<proteinExistence type="predicted"/>
<feature type="domain" description="PTS EIIB type-1" evidence="7">
    <location>
        <begin position="9"/>
        <end position="93"/>
    </location>
</feature>
<protein>
    <submittedName>
        <fullName evidence="8">PTS transporter subunit EIIB</fullName>
    </submittedName>
</protein>
<keyword evidence="9" id="KW-1185">Reference proteome</keyword>
<keyword evidence="5" id="KW-0418">Kinase</keyword>
<evidence type="ECO:0000256" key="5">
    <source>
        <dbReference type="ARBA" id="ARBA00022777"/>
    </source>
</evidence>
<name>A0ABW7T4M9_9ACTN</name>
<keyword evidence="3" id="KW-0808">Transferase</keyword>
<dbReference type="InterPro" id="IPR018113">
    <property type="entry name" value="PTrfase_EIIB_Cys"/>
</dbReference>
<evidence type="ECO:0000256" key="4">
    <source>
        <dbReference type="ARBA" id="ARBA00022683"/>
    </source>
</evidence>
<evidence type="ECO:0000256" key="3">
    <source>
        <dbReference type="ARBA" id="ARBA00022679"/>
    </source>
</evidence>
<comment type="caution">
    <text evidence="8">The sequence shown here is derived from an EMBL/GenBank/DDBJ whole genome shotgun (WGS) entry which is preliminary data.</text>
</comment>
<dbReference type="Pfam" id="PF00367">
    <property type="entry name" value="PTS_EIIB"/>
    <property type="match status" value="1"/>
</dbReference>
<feature type="active site" description="Phosphocysteine intermediate; for EIIB activity" evidence="6">
    <location>
        <position position="32"/>
    </location>
</feature>
<sequence length="98" mass="10505">MTTPMNTSARAAAELLVLLGGPANIAADADYCATRLRITVRDLHAVRSHALHDHRVVLGIVKRPDREIDIVVGHYTAATLSLLINVAVAEALAEAEQE</sequence>
<dbReference type="SUPFAM" id="SSF55604">
    <property type="entry name" value="Glucose permease domain IIB"/>
    <property type="match status" value="1"/>
</dbReference>
<dbReference type="RefSeq" id="WP_397613334.1">
    <property type="nucleotide sequence ID" value="NZ_JBIRRB010000006.1"/>
</dbReference>
<dbReference type="PROSITE" id="PS51098">
    <property type="entry name" value="PTS_EIIB_TYPE_1"/>
    <property type="match status" value="1"/>
</dbReference>
<evidence type="ECO:0000256" key="6">
    <source>
        <dbReference type="PROSITE-ProRule" id="PRU00421"/>
    </source>
</evidence>
<dbReference type="Gene3D" id="3.30.1360.60">
    <property type="entry name" value="Glucose permease domain IIB"/>
    <property type="match status" value="1"/>
</dbReference>
<reference evidence="8 9" key="1">
    <citation type="submission" date="2024-10" db="EMBL/GenBank/DDBJ databases">
        <title>The Natural Products Discovery Center: Release of the First 8490 Sequenced Strains for Exploring Actinobacteria Biosynthetic Diversity.</title>
        <authorList>
            <person name="Kalkreuter E."/>
            <person name="Kautsar S.A."/>
            <person name="Yang D."/>
            <person name="Bader C.D."/>
            <person name="Teijaro C.N."/>
            <person name="Fluegel L."/>
            <person name="Davis C.M."/>
            <person name="Simpson J.R."/>
            <person name="Lauterbach L."/>
            <person name="Steele A.D."/>
            <person name="Gui C."/>
            <person name="Meng S."/>
            <person name="Li G."/>
            <person name="Viehrig K."/>
            <person name="Ye F."/>
            <person name="Su P."/>
            <person name="Kiefer A.F."/>
            <person name="Nichols A."/>
            <person name="Cepeda A.J."/>
            <person name="Yan W."/>
            <person name="Fan B."/>
            <person name="Jiang Y."/>
            <person name="Adhikari A."/>
            <person name="Zheng C.-J."/>
            <person name="Schuster L."/>
            <person name="Cowan T.M."/>
            <person name="Smanski M.J."/>
            <person name="Chevrette M.G."/>
            <person name="De Carvalho L.P.S."/>
            <person name="Shen B."/>
        </authorList>
    </citation>
    <scope>NUCLEOTIDE SEQUENCE [LARGE SCALE GENOMIC DNA]</scope>
    <source>
        <strain evidence="8 9">NPDC020979</strain>
    </source>
</reference>
<accession>A0ABW7T4M9</accession>
<keyword evidence="1" id="KW-0813">Transport</keyword>
<dbReference type="InterPro" id="IPR036878">
    <property type="entry name" value="Glu_permease_IIB"/>
</dbReference>
<evidence type="ECO:0000313" key="9">
    <source>
        <dbReference type="Proteomes" id="UP001611162"/>
    </source>
</evidence>
<keyword evidence="4" id="KW-0598">Phosphotransferase system</keyword>
<keyword evidence="2" id="KW-0762">Sugar transport</keyword>
<dbReference type="Proteomes" id="UP001611162">
    <property type="component" value="Unassembled WGS sequence"/>
</dbReference>
<dbReference type="InterPro" id="IPR001996">
    <property type="entry name" value="PTS_IIB_1"/>
</dbReference>
<evidence type="ECO:0000256" key="2">
    <source>
        <dbReference type="ARBA" id="ARBA00022597"/>
    </source>
</evidence>
<dbReference type="EMBL" id="JBIRRB010000006">
    <property type="protein sequence ID" value="MFI0912449.1"/>
    <property type="molecule type" value="Genomic_DNA"/>
</dbReference>